<dbReference type="STRING" id="15368.A0A0Q3F3L3"/>
<dbReference type="EnsemblPlants" id="KQJ93020">
    <property type="protein sequence ID" value="KQJ93020"/>
    <property type="gene ID" value="BRADI_3g02247v3"/>
</dbReference>
<dbReference type="EnsemblPlants" id="KQJ93019">
    <property type="protein sequence ID" value="KQJ93019"/>
    <property type="gene ID" value="BRADI_3g02247v3"/>
</dbReference>
<evidence type="ECO:0000313" key="4">
    <source>
        <dbReference type="Proteomes" id="UP000008810"/>
    </source>
</evidence>
<name>A0A0Q3F3L3_BRADI</name>
<dbReference type="GeneID" id="100822337"/>
<dbReference type="EnsemblPlants" id="PNT65765">
    <property type="protein sequence ID" value="PNT65765"/>
    <property type="gene ID" value="BRADI_3g02247v3"/>
</dbReference>
<evidence type="ECO:0000313" key="2">
    <source>
        <dbReference type="EMBL" id="KQJ93020.1"/>
    </source>
</evidence>
<dbReference type="EnsemblPlants" id="KQJ93021">
    <property type="protein sequence ID" value="KQJ93021"/>
    <property type="gene ID" value="BRADI_3g02247v3"/>
</dbReference>
<protein>
    <recommendedName>
        <fullName evidence="1">F-box domain-containing protein</fullName>
    </recommendedName>
</protein>
<dbReference type="PANTHER" id="PTHR32133:SF385">
    <property type="entry name" value="F-BOX DOMAIN-CONTAINING PROTEIN"/>
    <property type="match status" value="1"/>
</dbReference>
<dbReference type="Gramene" id="PNT65765">
    <property type="protein sequence ID" value="PNT65765"/>
    <property type="gene ID" value="BRADI_3g02247v3"/>
</dbReference>
<dbReference type="AlphaFoldDB" id="A0A0Q3F3L3"/>
<evidence type="ECO:0000259" key="1">
    <source>
        <dbReference type="Pfam" id="PF00646"/>
    </source>
</evidence>
<dbReference type="Pfam" id="PF00646">
    <property type="entry name" value="F-box"/>
    <property type="match status" value="1"/>
</dbReference>
<dbReference type="Gramene" id="KQJ93020">
    <property type="protein sequence ID" value="KQJ93020"/>
    <property type="gene ID" value="BRADI_3g02247v3"/>
</dbReference>
<dbReference type="SUPFAM" id="SSF81383">
    <property type="entry name" value="F-box domain"/>
    <property type="match status" value="1"/>
</dbReference>
<reference evidence="3" key="3">
    <citation type="submission" date="2018-08" db="UniProtKB">
        <authorList>
            <consortium name="EnsemblPlants"/>
        </authorList>
    </citation>
    <scope>IDENTIFICATION</scope>
    <source>
        <strain evidence="3">cv. Bd21</strain>
    </source>
</reference>
<dbReference type="Proteomes" id="UP000008810">
    <property type="component" value="Chromosome 3"/>
</dbReference>
<dbReference type="InterPro" id="IPR001810">
    <property type="entry name" value="F-box_dom"/>
</dbReference>
<dbReference type="Gene3D" id="1.20.1280.50">
    <property type="match status" value="1"/>
</dbReference>
<dbReference type="OrthoDB" id="636553at2759"/>
<organism evidence="2">
    <name type="scientific">Brachypodium distachyon</name>
    <name type="common">Purple false brome</name>
    <name type="synonym">Trachynia distachya</name>
    <dbReference type="NCBI Taxonomy" id="15368"/>
    <lineage>
        <taxon>Eukaryota</taxon>
        <taxon>Viridiplantae</taxon>
        <taxon>Streptophyta</taxon>
        <taxon>Embryophyta</taxon>
        <taxon>Tracheophyta</taxon>
        <taxon>Spermatophyta</taxon>
        <taxon>Magnoliopsida</taxon>
        <taxon>Liliopsida</taxon>
        <taxon>Poales</taxon>
        <taxon>Poaceae</taxon>
        <taxon>BOP clade</taxon>
        <taxon>Pooideae</taxon>
        <taxon>Stipodae</taxon>
        <taxon>Brachypodieae</taxon>
        <taxon>Brachypodium</taxon>
    </lineage>
</organism>
<dbReference type="ExpressionAtlas" id="A0A0Q3F3L3">
    <property type="expression patterns" value="baseline"/>
</dbReference>
<dbReference type="Gramene" id="KQJ93021">
    <property type="protein sequence ID" value="KQJ93021"/>
    <property type="gene ID" value="BRADI_3g02247v3"/>
</dbReference>
<dbReference type="PANTHER" id="PTHR32133">
    <property type="entry name" value="OS07G0120400 PROTEIN"/>
    <property type="match status" value="1"/>
</dbReference>
<dbReference type="Gramene" id="KQJ93019">
    <property type="protein sequence ID" value="KQJ93019"/>
    <property type="gene ID" value="BRADI_3g02247v3"/>
</dbReference>
<feature type="domain" description="F-box" evidence="1">
    <location>
        <begin position="15"/>
        <end position="53"/>
    </location>
</feature>
<proteinExistence type="predicted"/>
<accession>A0A0Q3F3L3</accession>
<keyword evidence="4" id="KW-1185">Reference proteome</keyword>
<dbReference type="RefSeq" id="XP_010233742.1">
    <property type="nucleotide sequence ID" value="XM_010235440.3"/>
</dbReference>
<sequence length="392" mass="43941">MTNLRRRSRPPLDDDDLLSEILLRLPPQPSSLPRASLVCNRWRCLVSDPGFTRRVRLHHRRNPPLLGLFYRNFRHICFVPTPDPPNLVPRERFLLQFDKGDDGFVILGCRHGLALIYHASRGQLLVWDPVNGDRHRLDIPPGFETKETYIHGAVLRAAGDARHFQVVLVGNDEKQYTRALACVYSSETGAWGNLISTLFPPKPKDCRSRLPTMIVMSIPGVLVGDSLYWILTESSPSILQFDLGRQSLAAIPVPVDVFANGNCHFTVMRAEDGGLGCLFLSGFNAQFWKRKTDCGGVASSWVLGRTIELDKVLPMNSEEERGPLMMLGFAEDNNVVVVWTIAGVFMVQTESLQFKKLFEANIIQSYYPFESVYTGETRIGVGNEGAELLLSG</sequence>
<gene>
    <name evidence="3" type="primary">LOC100822337</name>
    <name evidence="2" type="ORF">BRADI_3g02247v3</name>
</gene>
<dbReference type="EMBL" id="CM000882">
    <property type="protein sequence ID" value="KQJ93019.1"/>
    <property type="molecule type" value="Genomic_DNA"/>
</dbReference>
<dbReference type="InterPro" id="IPR036047">
    <property type="entry name" value="F-box-like_dom_sf"/>
</dbReference>
<reference evidence="2 3" key="1">
    <citation type="journal article" date="2010" name="Nature">
        <title>Genome sequencing and analysis of the model grass Brachypodium distachyon.</title>
        <authorList>
            <consortium name="International Brachypodium Initiative"/>
        </authorList>
    </citation>
    <scope>NUCLEOTIDE SEQUENCE [LARGE SCALE GENOMIC DNA]</scope>
    <source>
        <strain evidence="2">Bd21</strain>
        <strain evidence="3">cv. Bd21</strain>
    </source>
</reference>
<dbReference type="KEGG" id="bdi:100822337"/>
<dbReference type="EMBL" id="CM000882">
    <property type="protein sequence ID" value="KQJ93020.1"/>
    <property type="molecule type" value="Genomic_DNA"/>
</dbReference>
<dbReference type="EMBL" id="CM000882">
    <property type="protein sequence ID" value="KQJ93021.1"/>
    <property type="molecule type" value="Genomic_DNA"/>
</dbReference>
<evidence type="ECO:0000313" key="3">
    <source>
        <dbReference type="EnsemblPlants" id="KQJ93019"/>
    </source>
</evidence>
<dbReference type="Gramene" id="PNT65766">
    <property type="protein sequence ID" value="PNT65766"/>
    <property type="gene ID" value="BRADI_3g02247v3"/>
</dbReference>
<dbReference type="EMBL" id="CM000882">
    <property type="protein sequence ID" value="PNT65765.1"/>
    <property type="molecule type" value="Genomic_DNA"/>
</dbReference>
<dbReference type="EMBL" id="CM000882">
    <property type="protein sequence ID" value="PNT65766.1"/>
    <property type="molecule type" value="Genomic_DNA"/>
</dbReference>
<reference evidence="2" key="2">
    <citation type="submission" date="2017-06" db="EMBL/GenBank/DDBJ databases">
        <title>WGS assembly of Brachypodium distachyon.</title>
        <authorList>
            <consortium name="The International Brachypodium Initiative"/>
            <person name="Lucas S."/>
            <person name="Harmon-Smith M."/>
            <person name="Lail K."/>
            <person name="Tice H."/>
            <person name="Grimwood J."/>
            <person name="Bruce D."/>
            <person name="Barry K."/>
            <person name="Shu S."/>
            <person name="Lindquist E."/>
            <person name="Wang M."/>
            <person name="Pitluck S."/>
            <person name="Vogel J.P."/>
            <person name="Garvin D.F."/>
            <person name="Mockler T.C."/>
            <person name="Schmutz J."/>
            <person name="Rokhsar D."/>
            <person name="Bevan M.W."/>
        </authorList>
    </citation>
    <scope>NUCLEOTIDE SEQUENCE</scope>
    <source>
        <strain evidence="2">Bd21</strain>
    </source>
</reference>
<dbReference type="EnsemblPlants" id="PNT65766">
    <property type="protein sequence ID" value="PNT65766"/>
    <property type="gene ID" value="BRADI_3g02247v3"/>
</dbReference>